<proteinExistence type="predicted"/>
<organism evidence="1 2">
    <name type="scientific">Vermiconidia calcicola</name>
    <dbReference type="NCBI Taxonomy" id="1690605"/>
    <lineage>
        <taxon>Eukaryota</taxon>
        <taxon>Fungi</taxon>
        <taxon>Dikarya</taxon>
        <taxon>Ascomycota</taxon>
        <taxon>Pezizomycotina</taxon>
        <taxon>Dothideomycetes</taxon>
        <taxon>Dothideomycetidae</taxon>
        <taxon>Mycosphaerellales</taxon>
        <taxon>Extremaceae</taxon>
        <taxon>Vermiconidia</taxon>
    </lineage>
</organism>
<comment type="caution">
    <text evidence="1">The sequence shown here is derived from an EMBL/GenBank/DDBJ whole genome shotgun (WGS) entry which is preliminary data.</text>
</comment>
<evidence type="ECO:0000313" key="2">
    <source>
        <dbReference type="Proteomes" id="UP001281147"/>
    </source>
</evidence>
<keyword evidence="2" id="KW-1185">Reference proteome</keyword>
<gene>
    <name evidence="1" type="ORF">LTR37_018235</name>
</gene>
<evidence type="ECO:0000313" key="1">
    <source>
        <dbReference type="EMBL" id="KAK3695940.1"/>
    </source>
</evidence>
<reference evidence="1" key="1">
    <citation type="submission" date="2023-07" db="EMBL/GenBank/DDBJ databases">
        <title>Black Yeasts Isolated from many extreme environments.</title>
        <authorList>
            <person name="Coleine C."/>
            <person name="Stajich J.E."/>
            <person name="Selbmann L."/>
        </authorList>
    </citation>
    <scope>NUCLEOTIDE SEQUENCE</scope>
    <source>
        <strain evidence="1">CCFEE 5714</strain>
    </source>
</reference>
<name>A0ACC3MKE9_9PEZI</name>
<dbReference type="Proteomes" id="UP001281147">
    <property type="component" value="Unassembled WGS sequence"/>
</dbReference>
<dbReference type="EMBL" id="JAUTXU010000250">
    <property type="protein sequence ID" value="KAK3695940.1"/>
    <property type="molecule type" value="Genomic_DNA"/>
</dbReference>
<accession>A0ACC3MKE9</accession>
<sequence length="159" mass="18083">MATDTTDHTACCKALNTLELLETIMLQLPCQDLLVSAQRVCKMWQATVSNSISLQRALCFIPVKEKKVDREEPDPDLASDRISAAEYLASCVKGARLNPFVTKVFVDCEAEDNLPPYTTRRPIYVQADCESASWKRMYLTQPPVFQFDLQYRKTIRQAT</sequence>
<protein>
    <submittedName>
        <fullName evidence="1">Uncharacterized protein</fullName>
    </submittedName>
</protein>